<dbReference type="InterPro" id="IPR000515">
    <property type="entry name" value="MetI-like"/>
</dbReference>
<proteinExistence type="inferred from homology"/>
<gene>
    <name evidence="9" type="ORF">JKG68_01445</name>
</gene>
<keyword evidence="2 7" id="KW-0813">Transport</keyword>
<organism evidence="9 10">
    <name type="scientific">Microvirga aerilata</name>
    <dbReference type="NCBI Taxonomy" id="670292"/>
    <lineage>
        <taxon>Bacteria</taxon>
        <taxon>Pseudomonadati</taxon>
        <taxon>Pseudomonadota</taxon>
        <taxon>Alphaproteobacteria</taxon>
        <taxon>Hyphomicrobiales</taxon>
        <taxon>Methylobacteriaceae</taxon>
        <taxon>Microvirga</taxon>
    </lineage>
</organism>
<protein>
    <submittedName>
        <fullName evidence="9">Carbohydrate ABC transporter permease</fullName>
    </submittedName>
</protein>
<evidence type="ECO:0000256" key="3">
    <source>
        <dbReference type="ARBA" id="ARBA00022475"/>
    </source>
</evidence>
<feature type="transmembrane region" description="Helical" evidence="7">
    <location>
        <begin position="185"/>
        <end position="210"/>
    </location>
</feature>
<evidence type="ECO:0000256" key="2">
    <source>
        <dbReference type="ARBA" id="ARBA00022448"/>
    </source>
</evidence>
<sequence>MSGFNLYTRGDRIFGIANASLMLLFVLSTLYPFIYIVSASVSSGFAVSSGQVVLWPVDPTLAAYKHVLSDRMFWISYGNTLYYAIVGTLASLIIMVPGAFALSRPRLRGRRLITFLIAFTLWFHAGQIPFFLNIRDLGLLDTRIGIVLAFACNAFNVILLKSYFESIPASFEEAARMDGATDFQLLWKIFIPLAKPALATVTLLCLVTRWNGYFWAMVLLRSEEKIPLQVYLKKLIVDLKSDDGFASRLMTAEYSFETITAAIMVASLIPVVIVYPYIQKYFTKGMTLGGVKE</sequence>
<dbReference type="Gene3D" id="1.10.3720.10">
    <property type="entry name" value="MetI-like"/>
    <property type="match status" value="1"/>
</dbReference>
<keyword evidence="3" id="KW-1003">Cell membrane</keyword>
<feature type="transmembrane region" description="Helical" evidence="7">
    <location>
        <begin position="81"/>
        <end position="100"/>
    </location>
</feature>
<evidence type="ECO:0000313" key="9">
    <source>
        <dbReference type="EMBL" id="MBL0402627.1"/>
    </source>
</evidence>
<dbReference type="EMBL" id="JAEQMY010000001">
    <property type="protein sequence ID" value="MBL0402627.1"/>
    <property type="molecule type" value="Genomic_DNA"/>
</dbReference>
<dbReference type="GO" id="GO:0055085">
    <property type="term" value="P:transmembrane transport"/>
    <property type="evidence" value="ECO:0007669"/>
    <property type="project" value="InterPro"/>
</dbReference>
<dbReference type="Proteomes" id="UP000605848">
    <property type="component" value="Unassembled WGS sequence"/>
</dbReference>
<feature type="transmembrane region" description="Helical" evidence="7">
    <location>
        <begin position="144"/>
        <end position="164"/>
    </location>
</feature>
<evidence type="ECO:0000256" key="4">
    <source>
        <dbReference type="ARBA" id="ARBA00022692"/>
    </source>
</evidence>
<evidence type="ECO:0000256" key="7">
    <source>
        <dbReference type="RuleBase" id="RU363032"/>
    </source>
</evidence>
<keyword evidence="10" id="KW-1185">Reference proteome</keyword>
<feature type="domain" description="ABC transmembrane type-1" evidence="8">
    <location>
        <begin position="77"/>
        <end position="275"/>
    </location>
</feature>
<dbReference type="InterPro" id="IPR035906">
    <property type="entry name" value="MetI-like_sf"/>
</dbReference>
<dbReference type="GO" id="GO:0005886">
    <property type="term" value="C:plasma membrane"/>
    <property type="evidence" value="ECO:0007669"/>
    <property type="project" value="UniProtKB-SubCell"/>
</dbReference>
<evidence type="ECO:0000256" key="5">
    <source>
        <dbReference type="ARBA" id="ARBA00022989"/>
    </source>
</evidence>
<name>A0A936Z9L6_9HYPH</name>
<dbReference type="Pfam" id="PF00528">
    <property type="entry name" value="BPD_transp_1"/>
    <property type="match status" value="1"/>
</dbReference>
<feature type="transmembrane region" description="Helical" evidence="7">
    <location>
        <begin position="12"/>
        <end position="34"/>
    </location>
</feature>
<dbReference type="SUPFAM" id="SSF161098">
    <property type="entry name" value="MetI-like"/>
    <property type="match status" value="1"/>
</dbReference>
<evidence type="ECO:0000313" key="10">
    <source>
        <dbReference type="Proteomes" id="UP000605848"/>
    </source>
</evidence>
<keyword evidence="6 7" id="KW-0472">Membrane</keyword>
<feature type="transmembrane region" description="Helical" evidence="7">
    <location>
        <begin position="259"/>
        <end position="278"/>
    </location>
</feature>
<dbReference type="PANTHER" id="PTHR43744">
    <property type="entry name" value="ABC TRANSPORTER PERMEASE PROTEIN MG189-RELATED-RELATED"/>
    <property type="match status" value="1"/>
</dbReference>
<comment type="subcellular location">
    <subcellularLocation>
        <location evidence="1 7">Cell membrane</location>
        <topology evidence="1 7">Multi-pass membrane protein</topology>
    </subcellularLocation>
</comment>
<evidence type="ECO:0000256" key="1">
    <source>
        <dbReference type="ARBA" id="ARBA00004651"/>
    </source>
</evidence>
<dbReference type="PROSITE" id="PS50928">
    <property type="entry name" value="ABC_TM1"/>
    <property type="match status" value="1"/>
</dbReference>
<keyword evidence="5 7" id="KW-1133">Transmembrane helix</keyword>
<evidence type="ECO:0000256" key="6">
    <source>
        <dbReference type="ARBA" id="ARBA00023136"/>
    </source>
</evidence>
<evidence type="ECO:0000259" key="8">
    <source>
        <dbReference type="PROSITE" id="PS50928"/>
    </source>
</evidence>
<comment type="caution">
    <text evidence="9">The sequence shown here is derived from an EMBL/GenBank/DDBJ whole genome shotgun (WGS) entry which is preliminary data.</text>
</comment>
<reference evidence="9" key="1">
    <citation type="submission" date="2021-01" db="EMBL/GenBank/DDBJ databases">
        <title>Microvirga sp.</title>
        <authorList>
            <person name="Kim M.K."/>
        </authorList>
    </citation>
    <scope>NUCLEOTIDE SEQUENCE</scope>
    <source>
        <strain evidence="9">5420S-16</strain>
    </source>
</reference>
<accession>A0A936Z9L6</accession>
<dbReference type="CDD" id="cd06261">
    <property type="entry name" value="TM_PBP2"/>
    <property type="match status" value="1"/>
</dbReference>
<dbReference type="RefSeq" id="WP_202055295.1">
    <property type="nucleotide sequence ID" value="NZ_JAEQMY010000001.1"/>
</dbReference>
<comment type="similarity">
    <text evidence="7">Belongs to the binding-protein-dependent transport system permease family.</text>
</comment>
<dbReference type="AlphaFoldDB" id="A0A936Z9L6"/>
<dbReference type="PANTHER" id="PTHR43744:SF9">
    <property type="entry name" value="POLYGALACTURONAN_RHAMNOGALACTURONAN TRANSPORT SYSTEM PERMEASE PROTEIN YTCP"/>
    <property type="match status" value="1"/>
</dbReference>
<feature type="transmembrane region" description="Helical" evidence="7">
    <location>
        <begin position="112"/>
        <end position="132"/>
    </location>
</feature>
<keyword evidence="4 7" id="KW-0812">Transmembrane</keyword>